<accession>A0ABY2LXX9</accession>
<dbReference type="Proteomes" id="UP000298200">
    <property type="component" value="Unassembled WGS sequence"/>
</dbReference>
<evidence type="ECO:0000313" key="3">
    <source>
        <dbReference type="EMBL" id="TGL17914.1"/>
    </source>
</evidence>
<evidence type="ECO:0000256" key="2">
    <source>
        <dbReference type="SAM" id="Phobius"/>
    </source>
</evidence>
<proteinExistence type="predicted"/>
<evidence type="ECO:0000256" key="1">
    <source>
        <dbReference type="SAM" id="MobiDB-lite"/>
    </source>
</evidence>
<feature type="region of interest" description="Disordered" evidence="1">
    <location>
        <begin position="124"/>
        <end position="144"/>
    </location>
</feature>
<keyword evidence="2" id="KW-0472">Membrane</keyword>
<comment type="caution">
    <text evidence="3">The sequence shown here is derived from an EMBL/GenBank/DDBJ whole genome shotgun (WGS) entry which is preliminary data.</text>
</comment>
<protein>
    <recommendedName>
        <fullName evidence="5">DUF1206 domain-containing protein</fullName>
    </recommendedName>
</protein>
<keyword evidence="4" id="KW-1185">Reference proteome</keyword>
<reference evidence="4" key="1">
    <citation type="journal article" date="2019" name="PLoS Negl. Trop. Dis.">
        <title>Revisiting the worldwide diversity of Leptospira species in the environment.</title>
        <authorList>
            <person name="Vincent A.T."/>
            <person name="Schiettekatte O."/>
            <person name="Bourhy P."/>
            <person name="Veyrier F.J."/>
            <person name="Picardeau M."/>
        </authorList>
    </citation>
    <scope>NUCLEOTIDE SEQUENCE [LARGE SCALE GENOMIC DNA]</scope>
    <source>
        <strain evidence="4">201800272</strain>
    </source>
</reference>
<evidence type="ECO:0008006" key="5">
    <source>
        <dbReference type="Google" id="ProtNLM"/>
    </source>
</evidence>
<dbReference type="RefSeq" id="WP_135636937.1">
    <property type="nucleotide sequence ID" value="NZ_RQFU01000020.1"/>
</dbReference>
<dbReference type="EMBL" id="RQFU01000020">
    <property type="protein sequence ID" value="TGL17914.1"/>
    <property type="molecule type" value="Genomic_DNA"/>
</dbReference>
<sequence>MATKKEVKESRQSQLQRESQERINKFHIIATSVSEVFIKAISAAKYGLIAYFTYLSIKELSGKETLVWVSAQISDLISIDGFKFVSGYLVAILMGILYFNEKRSRKAEIKKNASKNSRLEKIINSKRKGSGLTELGENPTGDKK</sequence>
<keyword evidence="2" id="KW-0812">Transmembrane</keyword>
<evidence type="ECO:0000313" key="4">
    <source>
        <dbReference type="Proteomes" id="UP000298200"/>
    </source>
</evidence>
<feature type="transmembrane region" description="Helical" evidence="2">
    <location>
        <begin position="77"/>
        <end position="99"/>
    </location>
</feature>
<gene>
    <name evidence="3" type="ORF">EHQ46_15775</name>
</gene>
<name>A0ABY2LXX9_9LEPT</name>
<organism evidence="3 4">
    <name type="scientific">Leptospira yanagawae</name>
    <dbReference type="NCBI Taxonomy" id="293069"/>
    <lineage>
        <taxon>Bacteria</taxon>
        <taxon>Pseudomonadati</taxon>
        <taxon>Spirochaetota</taxon>
        <taxon>Spirochaetia</taxon>
        <taxon>Leptospirales</taxon>
        <taxon>Leptospiraceae</taxon>
        <taxon>Leptospira</taxon>
    </lineage>
</organism>
<feature type="transmembrane region" description="Helical" evidence="2">
    <location>
        <begin position="36"/>
        <end position="57"/>
    </location>
</feature>
<keyword evidence="2" id="KW-1133">Transmembrane helix</keyword>